<evidence type="ECO:0000313" key="11">
    <source>
        <dbReference type="Proteomes" id="UP001204562"/>
    </source>
</evidence>
<dbReference type="AlphaFoldDB" id="A0AAW5JRY9"/>
<protein>
    <submittedName>
        <fullName evidence="10">Threonine/serine exporter family protein</fullName>
    </submittedName>
</protein>
<evidence type="ECO:0000256" key="1">
    <source>
        <dbReference type="ARBA" id="ARBA00004651"/>
    </source>
</evidence>
<feature type="domain" description="Threonine/Serine exporter ThrE" evidence="9">
    <location>
        <begin position="13"/>
        <end position="134"/>
    </location>
</feature>
<evidence type="ECO:0000256" key="7">
    <source>
        <dbReference type="ARBA" id="ARBA00034125"/>
    </source>
</evidence>
<keyword evidence="6 8" id="KW-0472">Membrane</keyword>
<gene>
    <name evidence="10" type="ORF">NE579_12315</name>
</gene>
<dbReference type="InterPro" id="IPR024528">
    <property type="entry name" value="ThrE_2"/>
</dbReference>
<keyword evidence="2" id="KW-1003">Cell membrane</keyword>
<keyword evidence="5 8" id="KW-1133">Transmembrane helix</keyword>
<dbReference type="GO" id="GO:0015744">
    <property type="term" value="P:succinate transport"/>
    <property type="evidence" value="ECO:0007669"/>
    <property type="project" value="TreeGrafter"/>
</dbReference>
<reference evidence="10" key="1">
    <citation type="submission" date="2022-06" db="EMBL/GenBank/DDBJ databases">
        <title>Isolation of gut microbiota from human fecal samples.</title>
        <authorList>
            <person name="Pamer E.G."/>
            <person name="Barat B."/>
            <person name="Waligurski E."/>
            <person name="Medina S."/>
            <person name="Paddock L."/>
            <person name="Mostad J."/>
        </authorList>
    </citation>
    <scope>NUCLEOTIDE SEQUENCE</scope>
    <source>
        <strain evidence="10">DFI.9.91</strain>
    </source>
</reference>
<comment type="similarity">
    <text evidence="7">Belongs to the ThrE exporter (TC 2.A.79) family.</text>
</comment>
<evidence type="ECO:0000256" key="8">
    <source>
        <dbReference type="SAM" id="Phobius"/>
    </source>
</evidence>
<dbReference type="Proteomes" id="UP001204562">
    <property type="component" value="Unassembled WGS sequence"/>
</dbReference>
<evidence type="ECO:0000259" key="9">
    <source>
        <dbReference type="Pfam" id="PF12821"/>
    </source>
</evidence>
<evidence type="ECO:0000256" key="6">
    <source>
        <dbReference type="ARBA" id="ARBA00023136"/>
    </source>
</evidence>
<dbReference type="EMBL" id="JANFYS010000027">
    <property type="protein sequence ID" value="MCQ4771241.1"/>
    <property type="molecule type" value="Genomic_DNA"/>
</dbReference>
<dbReference type="RefSeq" id="WP_256304472.1">
    <property type="nucleotide sequence ID" value="NZ_JANFYS010000027.1"/>
</dbReference>
<evidence type="ECO:0000313" key="10">
    <source>
        <dbReference type="EMBL" id="MCQ4771241.1"/>
    </source>
</evidence>
<evidence type="ECO:0000256" key="2">
    <source>
        <dbReference type="ARBA" id="ARBA00022475"/>
    </source>
</evidence>
<dbReference type="InterPro" id="IPR050539">
    <property type="entry name" value="ThrE_Dicarb/AminoAcid_Exp"/>
</dbReference>
<feature type="transmembrane region" description="Helical" evidence="8">
    <location>
        <begin position="81"/>
        <end position="102"/>
    </location>
</feature>
<comment type="subcellular location">
    <subcellularLocation>
        <location evidence="1">Cell membrane</location>
        <topology evidence="1">Multi-pass membrane protein</topology>
    </subcellularLocation>
</comment>
<dbReference type="Pfam" id="PF12821">
    <property type="entry name" value="ThrE_2"/>
    <property type="match status" value="1"/>
</dbReference>
<feature type="transmembrane region" description="Helical" evidence="8">
    <location>
        <begin position="123"/>
        <end position="142"/>
    </location>
</feature>
<proteinExistence type="inferred from homology"/>
<comment type="caution">
    <text evidence="10">The sequence shown here is derived from an EMBL/GenBank/DDBJ whole genome shotgun (WGS) entry which is preliminary data.</text>
</comment>
<dbReference type="GO" id="GO:0005886">
    <property type="term" value="C:plasma membrane"/>
    <property type="evidence" value="ECO:0007669"/>
    <property type="project" value="UniProtKB-SubCell"/>
</dbReference>
<feature type="transmembrane region" description="Helical" evidence="8">
    <location>
        <begin position="12"/>
        <end position="32"/>
    </location>
</feature>
<name>A0AAW5JRY9_9FIRM</name>
<evidence type="ECO:0000256" key="5">
    <source>
        <dbReference type="ARBA" id="ARBA00022989"/>
    </source>
</evidence>
<accession>A0AAW5JRY9</accession>
<dbReference type="PANTHER" id="PTHR34390:SF1">
    <property type="entry name" value="SUCCINATE TRANSPORTER SUBUNIT YJJB-RELATED"/>
    <property type="match status" value="1"/>
</dbReference>
<feature type="transmembrane region" description="Helical" evidence="8">
    <location>
        <begin position="44"/>
        <end position="69"/>
    </location>
</feature>
<keyword evidence="3" id="KW-0997">Cell inner membrane</keyword>
<evidence type="ECO:0000256" key="4">
    <source>
        <dbReference type="ARBA" id="ARBA00022692"/>
    </source>
</evidence>
<evidence type="ECO:0000256" key="3">
    <source>
        <dbReference type="ARBA" id="ARBA00022519"/>
    </source>
</evidence>
<dbReference type="PANTHER" id="PTHR34390">
    <property type="entry name" value="UPF0442 PROTEIN YJJB-RELATED"/>
    <property type="match status" value="1"/>
</dbReference>
<keyword evidence="4 8" id="KW-0812">Transmembrane</keyword>
<organism evidence="10 11">
    <name type="scientific">Intestinimonas massiliensis</name>
    <name type="common">ex Afouda et al. 2020</name>
    <dbReference type="NCBI Taxonomy" id="1673721"/>
    <lineage>
        <taxon>Bacteria</taxon>
        <taxon>Bacillati</taxon>
        <taxon>Bacillota</taxon>
        <taxon>Clostridia</taxon>
        <taxon>Eubacteriales</taxon>
        <taxon>Intestinimonas</taxon>
    </lineage>
</organism>
<sequence>MNLLPLLPEVAAAGAGTAAFAVLFHVPAAFYLRCGIIGGCGWLCYRLLMAAGLTAIPAVFCATVLVVFLSRLSAVVRRCPVTLFLVPGIFPLVPGVGIYWTAYYLVTDRSALASQQGSTTLRSAVAIVLGILLVLELPQGLFRRLAGPFLRA</sequence>